<feature type="domain" description="Carbohydrate kinase FGGY C-terminal" evidence="6">
    <location>
        <begin position="286"/>
        <end position="441"/>
    </location>
</feature>
<dbReference type="PIRSF" id="PIRSF000538">
    <property type="entry name" value="GlpK"/>
    <property type="match status" value="1"/>
</dbReference>
<sequence length="492" mass="55204">MEKKYFLSIDRGQSAIKAAFLNLNADICYMESVECQPIQSPNPGWAQQDMQLIWEQTVYVIRQLLEHSGVKPEEVAAISFSGQGGGNFLISADGQPVYPGVLSMDRRHEEVDFEDKKQTEIPRTIAFMVWLKEKCPEVYHKTRWILGSKDWIRYCLTGNAHADRSDAPAPVEESTGEYQKDSMVRAGIPECADKLPPLKYASEICGRVTRRAAKETGLLEGTYVVAGAHDMIACSIGCGGRRQGHLTIIMGTMGINIAVLDKNTGLNKYRSGECFEFGGVSEGLKMVTTSIGSGCYTVNWMLELLFEKELEEAEKRKINIFTLLEERLLEREPSSLIFQPYLLGTFYNGKAKAGILGISDQTTREDILLALFEGVCVSMCMEIERLEEIAQSTFDDIWLTGGGSKSRIWGQMYADILRRPVKIGKTGEAGCRGAAVCAGIATGHFDLEENFPVPEVEKIYYPREEIVKTYKKQLQIYKQAYRHSADLWEEQK</sequence>
<dbReference type="PANTHER" id="PTHR43095:SF3">
    <property type="entry name" value="L-XYLULOSE_3-KETO-L-GULONATE KINASE"/>
    <property type="match status" value="1"/>
</dbReference>
<evidence type="ECO:0000259" key="5">
    <source>
        <dbReference type="Pfam" id="PF00370"/>
    </source>
</evidence>
<dbReference type="PANTHER" id="PTHR43095">
    <property type="entry name" value="SUGAR KINASE"/>
    <property type="match status" value="1"/>
</dbReference>
<dbReference type="Pfam" id="PF02782">
    <property type="entry name" value="FGGY_C"/>
    <property type="match status" value="1"/>
</dbReference>
<dbReference type="Pfam" id="PF00370">
    <property type="entry name" value="FGGY_N"/>
    <property type="match status" value="1"/>
</dbReference>
<gene>
    <name evidence="7" type="ORF">HGO97_002660</name>
</gene>
<dbReference type="Proteomes" id="UP000723714">
    <property type="component" value="Unassembled WGS sequence"/>
</dbReference>
<evidence type="ECO:0000259" key="6">
    <source>
        <dbReference type="Pfam" id="PF02782"/>
    </source>
</evidence>
<feature type="domain" description="Carbohydrate kinase FGGY N-terminal" evidence="5">
    <location>
        <begin position="5"/>
        <end position="237"/>
    </location>
</feature>
<evidence type="ECO:0000256" key="1">
    <source>
        <dbReference type="ARBA" id="ARBA00009156"/>
    </source>
</evidence>
<dbReference type="InterPro" id="IPR000577">
    <property type="entry name" value="Carb_kinase_FGGY"/>
</dbReference>
<comment type="caution">
    <text evidence="7">The sequence shown here is derived from an EMBL/GenBank/DDBJ whole genome shotgun (WGS) entry which is preliminary data.</text>
</comment>
<organism evidence="7 8">
    <name type="scientific">Faecalicatena faecalis</name>
    <dbReference type="NCBI Taxonomy" id="2726362"/>
    <lineage>
        <taxon>Bacteria</taxon>
        <taxon>Bacillati</taxon>
        <taxon>Bacillota</taxon>
        <taxon>Clostridia</taxon>
        <taxon>Lachnospirales</taxon>
        <taxon>Lachnospiraceae</taxon>
        <taxon>Faecalicatena</taxon>
    </lineage>
</organism>
<comment type="similarity">
    <text evidence="1 4">Belongs to the FGGY kinase family.</text>
</comment>
<dbReference type="InterPro" id="IPR018483">
    <property type="entry name" value="Carb_kinase_FGGY_CS"/>
</dbReference>
<evidence type="ECO:0000256" key="4">
    <source>
        <dbReference type="RuleBase" id="RU003733"/>
    </source>
</evidence>
<keyword evidence="3 4" id="KW-0418">Kinase</keyword>
<evidence type="ECO:0008006" key="9">
    <source>
        <dbReference type="Google" id="ProtNLM"/>
    </source>
</evidence>
<dbReference type="InterPro" id="IPR018485">
    <property type="entry name" value="FGGY_C"/>
</dbReference>
<dbReference type="InterPro" id="IPR050406">
    <property type="entry name" value="FGGY_Carb_Kinase"/>
</dbReference>
<evidence type="ECO:0000313" key="8">
    <source>
        <dbReference type="Proteomes" id="UP000723714"/>
    </source>
</evidence>
<name>A0ABS6CZG3_9FIRM</name>
<evidence type="ECO:0000256" key="2">
    <source>
        <dbReference type="ARBA" id="ARBA00022679"/>
    </source>
</evidence>
<proteinExistence type="inferred from homology"/>
<evidence type="ECO:0000313" key="7">
    <source>
        <dbReference type="EMBL" id="MBU3874715.1"/>
    </source>
</evidence>
<accession>A0ABS6CZG3</accession>
<protein>
    <recommendedName>
        <fullName evidence="9">Xylulokinase</fullName>
    </recommendedName>
</protein>
<dbReference type="InterPro" id="IPR018484">
    <property type="entry name" value="FGGY_N"/>
</dbReference>
<dbReference type="RefSeq" id="WP_216239143.1">
    <property type="nucleotide sequence ID" value="NZ_JABACJ020000001.1"/>
</dbReference>
<keyword evidence="2 4" id="KW-0808">Transferase</keyword>
<dbReference type="PROSITE" id="PS00445">
    <property type="entry name" value="FGGY_KINASES_2"/>
    <property type="match status" value="1"/>
</dbReference>
<dbReference type="CDD" id="cd07802">
    <property type="entry name" value="ASKHA_NBD_FGGY_EcLyxK-like"/>
    <property type="match status" value="1"/>
</dbReference>
<dbReference type="EMBL" id="JABACJ020000001">
    <property type="protein sequence ID" value="MBU3874715.1"/>
    <property type="molecule type" value="Genomic_DNA"/>
</dbReference>
<keyword evidence="8" id="KW-1185">Reference proteome</keyword>
<reference evidence="7 8" key="1">
    <citation type="submission" date="2021-06" db="EMBL/GenBank/DDBJ databases">
        <title>Faecalicatena sp. nov. isolated from porcine feces.</title>
        <authorList>
            <person name="Oh B.S."/>
            <person name="Lee J.H."/>
        </authorList>
    </citation>
    <scope>NUCLEOTIDE SEQUENCE [LARGE SCALE GENOMIC DNA]</scope>
    <source>
        <strain evidence="7 8">AGMB00832</strain>
    </source>
</reference>
<evidence type="ECO:0000256" key="3">
    <source>
        <dbReference type="ARBA" id="ARBA00022777"/>
    </source>
</evidence>